<dbReference type="SUPFAM" id="SSF102114">
    <property type="entry name" value="Radical SAM enzymes"/>
    <property type="match status" value="1"/>
</dbReference>
<evidence type="ECO:0000256" key="2">
    <source>
        <dbReference type="ARBA" id="ARBA00023004"/>
    </source>
</evidence>
<dbReference type="SMART" id="SM00729">
    <property type="entry name" value="Elp3"/>
    <property type="match status" value="1"/>
</dbReference>
<keyword evidence="6" id="KW-1185">Reference proteome</keyword>
<dbReference type="NCBIfam" id="NF033668">
    <property type="entry name" value="rSAM_PA0069"/>
    <property type="match status" value="1"/>
</dbReference>
<dbReference type="SFLD" id="SFLDG01084">
    <property type="entry name" value="Uncharacterised_Radical_SAM_Su"/>
    <property type="match status" value="1"/>
</dbReference>
<keyword evidence="2" id="KW-0408">Iron</keyword>
<evidence type="ECO:0000256" key="1">
    <source>
        <dbReference type="ARBA" id="ARBA00022723"/>
    </source>
</evidence>
<evidence type="ECO:0000256" key="3">
    <source>
        <dbReference type="ARBA" id="ARBA00023014"/>
    </source>
</evidence>
<dbReference type="Pfam" id="PF04055">
    <property type="entry name" value="Radical_SAM"/>
    <property type="match status" value="1"/>
</dbReference>
<dbReference type="CDD" id="cd01335">
    <property type="entry name" value="Radical_SAM"/>
    <property type="match status" value="1"/>
</dbReference>
<organism evidence="5 6">
    <name type="scientific">Pseudoruegeria aquimaris</name>
    <dbReference type="NCBI Taxonomy" id="393663"/>
    <lineage>
        <taxon>Bacteria</taxon>
        <taxon>Pseudomonadati</taxon>
        <taxon>Pseudomonadota</taxon>
        <taxon>Alphaproteobacteria</taxon>
        <taxon>Rhodobacterales</taxon>
        <taxon>Roseobacteraceae</taxon>
        <taxon>Pseudoruegeria</taxon>
    </lineage>
</organism>
<dbReference type="PANTHER" id="PTHR43432:SF3">
    <property type="entry name" value="SLR0285 PROTEIN"/>
    <property type="match status" value="1"/>
</dbReference>
<dbReference type="GO" id="GO:0003824">
    <property type="term" value="F:catalytic activity"/>
    <property type="evidence" value="ECO:0007669"/>
    <property type="project" value="InterPro"/>
</dbReference>
<dbReference type="GO" id="GO:0046872">
    <property type="term" value="F:metal ion binding"/>
    <property type="evidence" value="ECO:0007669"/>
    <property type="project" value="UniProtKB-KW"/>
</dbReference>
<dbReference type="Proteomes" id="UP000193409">
    <property type="component" value="Unassembled WGS sequence"/>
</dbReference>
<sequence>MRKFAFANLANSDMGAFATDARRRREPVDTGGAGPFKMFCFRSILPRMDRKHRNEGRAPAARAAQAFAGRVARGRGAAGNDSGRFEPLSRSLEADGWEIAEEARVLRTEVREERPRSLITYNRSPDLPFDRSINPYRGCEHGCIYCFARPTHAYLGLSAGLDFETRLVARPEAPQVLERELRRKGYACAPVAIGTNTDPYQPIEAERGIMRRILEVLQAFNHPVGVVTKGSLVERDADILGAMGQAGLARVGISITTLDAGLSRRMEPRAPAPKRRLAMIRRLAEAGCEVRVMVAPLIPGLTDHELEEILAAAREAGAGAASYIMLRLPLEVAPLWEDWVQEHVPDRAEKILRRLREMHGGALYDSRFRHRMRGQGPHAELTQARFRAACRRLGLAERLPPLRSDLFAAPARAGDQLSLF</sequence>
<evidence type="ECO:0000313" key="6">
    <source>
        <dbReference type="Proteomes" id="UP000193409"/>
    </source>
</evidence>
<dbReference type="PANTHER" id="PTHR43432">
    <property type="entry name" value="SLR0285 PROTEIN"/>
    <property type="match status" value="1"/>
</dbReference>
<feature type="domain" description="Radical SAM core" evidence="4">
    <location>
        <begin position="125"/>
        <end position="362"/>
    </location>
</feature>
<keyword evidence="1" id="KW-0479">Metal-binding</keyword>
<evidence type="ECO:0000259" key="4">
    <source>
        <dbReference type="PROSITE" id="PS51918"/>
    </source>
</evidence>
<dbReference type="Gene3D" id="3.80.30.30">
    <property type="match status" value="1"/>
</dbReference>
<dbReference type="AlphaFoldDB" id="A0A1Y5RUP8"/>
<dbReference type="PROSITE" id="PS51918">
    <property type="entry name" value="RADICAL_SAM"/>
    <property type="match status" value="1"/>
</dbReference>
<accession>A0A1Y5RUP8</accession>
<dbReference type="GO" id="GO:0051536">
    <property type="term" value="F:iron-sulfur cluster binding"/>
    <property type="evidence" value="ECO:0007669"/>
    <property type="project" value="UniProtKB-KW"/>
</dbReference>
<dbReference type="EMBL" id="FWFQ01000004">
    <property type="protein sequence ID" value="SLN23131.1"/>
    <property type="molecule type" value="Genomic_DNA"/>
</dbReference>
<reference evidence="5 6" key="1">
    <citation type="submission" date="2017-03" db="EMBL/GenBank/DDBJ databases">
        <authorList>
            <person name="Afonso C.L."/>
            <person name="Miller P.J."/>
            <person name="Scott M.A."/>
            <person name="Spackman E."/>
            <person name="Goraichik I."/>
            <person name="Dimitrov K.M."/>
            <person name="Suarez D.L."/>
            <person name="Swayne D.E."/>
        </authorList>
    </citation>
    <scope>NUCLEOTIDE SEQUENCE [LARGE SCALE GENOMIC DNA]</scope>
    <source>
        <strain evidence="5 6">CECT 7680</strain>
    </source>
</reference>
<dbReference type="InterPro" id="IPR006638">
    <property type="entry name" value="Elp3/MiaA/NifB-like_rSAM"/>
</dbReference>
<gene>
    <name evidence="5" type="ORF">PSA7680_00953</name>
</gene>
<proteinExistence type="predicted"/>
<protein>
    <submittedName>
        <fullName evidence="5">Radical SAM superfamily protein</fullName>
    </submittedName>
</protein>
<name>A0A1Y5RUP8_9RHOB</name>
<keyword evidence="3" id="KW-0411">Iron-sulfur</keyword>
<evidence type="ECO:0000313" key="5">
    <source>
        <dbReference type="EMBL" id="SLN23131.1"/>
    </source>
</evidence>
<dbReference type="SFLD" id="SFLDS00029">
    <property type="entry name" value="Radical_SAM"/>
    <property type="match status" value="1"/>
</dbReference>
<dbReference type="InterPro" id="IPR040086">
    <property type="entry name" value="MJ0683-like"/>
</dbReference>
<dbReference type="InterPro" id="IPR007197">
    <property type="entry name" value="rSAM"/>
</dbReference>
<dbReference type="InterPro" id="IPR058240">
    <property type="entry name" value="rSAM_sf"/>
</dbReference>